<dbReference type="OrthoDB" id="5210863at2759"/>
<feature type="chain" id="PRO_5007293151" description="F-box domain-containing protein" evidence="1">
    <location>
        <begin position="23"/>
        <end position="550"/>
    </location>
</feature>
<protein>
    <recommendedName>
        <fullName evidence="4">F-box domain-containing protein</fullName>
    </recommendedName>
</protein>
<evidence type="ECO:0000313" key="2">
    <source>
        <dbReference type="EMBL" id="KXJ88380.1"/>
    </source>
</evidence>
<sequence length="550" mass="62935">MPSFHQPMAVATLQALPSELLCLILDNLVLAPLPTGSRRHLPIPYYTNRGALVNLCLTSRRLNPHATKFLYRNIVVSSSSQCAALFHTLLYSPHLRRLARSFASLAPLNSPDDDEDAYQFFERLTFSRNSRFFHGGLYLDSHAKEVVRRLNMSFGETSGHVYTRSRDFTQHAVAAAMLLMPDVQDMLLELAQHTDYTFFMNDDCIIFRKALGSPPPSWGVPLTSLHTLRLQSDPDIVGFKADAGMLAILIPELLHAPNLRQLDFYGDEGNYTHHWERAADAMVAYPDSFWHFLGQVRNLKLDKSQAAPSTVVKLLANCHNLDHLTWTFRQEAWSGMRDLPDVTLDKALRPIAKNLRSLHLESYSVGFGCDEDAAEMWDLLEVYQIDMYDTISSLHDFTSLEVLTIDMMTLFGPCHRQRLRECAADLAALLPPRLTRLELIERSYNDTYEYYKTAAAHDQWLGSLLGRFAEACKTGQPLLTDFILRVFPPERGWQDPFAVYFRSKSSILDLMDRFSKAGVRLWWHWEQVERLQVVKPQSTHVNASDWQNQQ</sequence>
<reference evidence="3" key="1">
    <citation type="submission" date="2016-02" db="EMBL/GenBank/DDBJ databases">
        <title>Draft genome sequence of Microdochium bolleyi, a fungal endophyte of beachgrass.</title>
        <authorList>
            <consortium name="DOE Joint Genome Institute"/>
            <person name="David A.S."/>
            <person name="May G."/>
            <person name="Haridas S."/>
            <person name="Lim J."/>
            <person name="Wang M."/>
            <person name="Labutti K."/>
            <person name="Lipzen A."/>
            <person name="Barry K."/>
            <person name="Grigoriev I.V."/>
        </authorList>
    </citation>
    <scope>NUCLEOTIDE SEQUENCE [LARGE SCALE GENOMIC DNA]</scope>
    <source>
        <strain evidence="3">J235TASD1</strain>
    </source>
</reference>
<evidence type="ECO:0000256" key="1">
    <source>
        <dbReference type="SAM" id="SignalP"/>
    </source>
</evidence>
<dbReference type="SUPFAM" id="SSF52047">
    <property type="entry name" value="RNI-like"/>
    <property type="match status" value="1"/>
</dbReference>
<dbReference type="InParanoid" id="A0A136ITU2"/>
<organism evidence="2 3">
    <name type="scientific">Microdochium bolleyi</name>
    <dbReference type="NCBI Taxonomy" id="196109"/>
    <lineage>
        <taxon>Eukaryota</taxon>
        <taxon>Fungi</taxon>
        <taxon>Dikarya</taxon>
        <taxon>Ascomycota</taxon>
        <taxon>Pezizomycotina</taxon>
        <taxon>Sordariomycetes</taxon>
        <taxon>Xylariomycetidae</taxon>
        <taxon>Xylariales</taxon>
        <taxon>Microdochiaceae</taxon>
        <taxon>Microdochium</taxon>
    </lineage>
</organism>
<feature type="signal peptide" evidence="1">
    <location>
        <begin position="1"/>
        <end position="22"/>
    </location>
</feature>
<dbReference type="EMBL" id="KQ964258">
    <property type="protein sequence ID" value="KXJ88380.1"/>
    <property type="molecule type" value="Genomic_DNA"/>
</dbReference>
<gene>
    <name evidence="2" type="ORF">Micbo1qcDRAFT_166428</name>
</gene>
<keyword evidence="1" id="KW-0732">Signal</keyword>
<proteinExistence type="predicted"/>
<name>A0A136ITU2_9PEZI</name>
<dbReference type="AlphaFoldDB" id="A0A136ITU2"/>
<evidence type="ECO:0008006" key="4">
    <source>
        <dbReference type="Google" id="ProtNLM"/>
    </source>
</evidence>
<dbReference type="Proteomes" id="UP000070501">
    <property type="component" value="Unassembled WGS sequence"/>
</dbReference>
<evidence type="ECO:0000313" key="3">
    <source>
        <dbReference type="Proteomes" id="UP000070501"/>
    </source>
</evidence>
<accession>A0A136ITU2</accession>
<keyword evidence="3" id="KW-1185">Reference proteome</keyword>